<protein>
    <submittedName>
        <fullName evidence="2">Uncharacterized protein</fullName>
    </submittedName>
</protein>
<dbReference type="KEGG" id="het:BBW65_03150"/>
<dbReference type="EMBL" id="CP016503">
    <property type="protein sequence ID" value="ANV97860.1"/>
    <property type="molecule type" value="Genomic_DNA"/>
</dbReference>
<reference evidence="3" key="1">
    <citation type="submission" date="2016-07" db="EMBL/GenBank/DDBJ databases">
        <authorList>
            <person name="Florea S."/>
            <person name="Webb J.S."/>
            <person name="Jaromczyk J."/>
            <person name="Schardl C.L."/>
        </authorList>
    </citation>
    <scope>NUCLEOTIDE SEQUENCE [LARGE SCALE GENOMIC DNA]</scope>
    <source>
        <strain evidence="3">MIT 01-6242</strain>
    </source>
</reference>
<evidence type="ECO:0000256" key="1">
    <source>
        <dbReference type="SAM" id="Phobius"/>
    </source>
</evidence>
<keyword evidence="1" id="KW-0472">Membrane</keyword>
<proteinExistence type="predicted"/>
<accession>A0A1B1U528</accession>
<keyword evidence="1" id="KW-1133">Transmembrane helix</keyword>
<sequence>MRFVERCSLPLFLILAFAKAHFWDSRISRVSFWSWLERIYALWYCLICLLVFEIGFTESRSLMILESLGLPFGVGLRGSIPFGDSLVIETWFE</sequence>
<evidence type="ECO:0000313" key="3">
    <source>
        <dbReference type="Proteomes" id="UP000092884"/>
    </source>
</evidence>
<dbReference type="AlphaFoldDB" id="A0A1B1U528"/>
<name>A0A1B1U528_9HELI</name>
<gene>
    <name evidence="2" type="ORF">BBW65_03150</name>
</gene>
<keyword evidence="3" id="KW-1185">Reference proteome</keyword>
<organism evidence="2 3">
    <name type="scientific">Helicobacter enhydrae</name>
    <dbReference type="NCBI Taxonomy" id="222136"/>
    <lineage>
        <taxon>Bacteria</taxon>
        <taxon>Pseudomonadati</taxon>
        <taxon>Campylobacterota</taxon>
        <taxon>Epsilonproteobacteria</taxon>
        <taxon>Campylobacterales</taxon>
        <taxon>Helicobacteraceae</taxon>
        <taxon>Helicobacter</taxon>
    </lineage>
</organism>
<evidence type="ECO:0000313" key="2">
    <source>
        <dbReference type="EMBL" id="ANV97860.1"/>
    </source>
</evidence>
<keyword evidence="1" id="KW-0812">Transmembrane</keyword>
<feature type="transmembrane region" description="Helical" evidence="1">
    <location>
        <begin position="38"/>
        <end position="56"/>
    </location>
</feature>
<dbReference type="Proteomes" id="UP000092884">
    <property type="component" value="Chromosome"/>
</dbReference>